<evidence type="ECO:0000256" key="3">
    <source>
        <dbReference type="ARBA" id="ARBA00022679"/>
    </source>
</evidence>
<keyword evidence="5 10" id="KW-0276">Fatty acid metabolism</keyword>
<reference evidence="11 12" key="1">
    <citation type="submission" date="2016-03" db="EMBL/GenBank/DDBJ databases">
        <title>EvidentialGene: Evidence-directed Construction of Genes on Genomes.</title>
        <authorList>
            <person name="Gilbert D.G."/>
            <person name="Choi J.-H."/>
            <person name="Mockaitis K."/>
            <person name="Colbourne J."/>
            <person name="Pfrender M."/>
        </authorList>
    </citation>
    <scope>NUCLEOTIDE SEQUENCE [LARGE SCALE GENOMIC DNA]</scope>
    <source>
        <strain evidence="11 12">Xinb3</strain>
        <tissue evidence="11">Complete organism</tissue>
    </source>
</reference>
<dbReference type="GO" id="GO:0034626">
    <property type="term" value="P:fatty acid elongation, polyunsaturated fatty acid"/>
    <property type="evidence" value="ECO:0007669"/>
    <property type="project" value="TreeGrafter"/>
</dbReference>
<dbReference type="GO" id="GO:0005789">
    <property type="term" value="C:endoplasmic reticulum membrane"/>
    <property type="evidence" value="ECO:0007669"/>
    <property type="project" value="TreeGrafter"/>
</dbReference>
<dbReference type="GO" id="GO:0034625">
    <property type="term" value="P:fatty acid elongation, monounsaturated fatty acid"/>
    <property type="evidence" value="ECO:0007669"/>
    <property type="project" value="TreeGrafter"/>
</dbReference>
<feature type="transmembrane region" description="Helical" evidence="10">
    <location>
        <begin position="226"/>
        <end position="248"/>
    </location>
</feature>
<dbReference type="GO" id="GO:0019367">
    <property type="term" value="P:fatty acid elongation, saturated fatty acid"/>
    <property type="evidence" value="ECO:0007669"/>
    <property type="project" value="TreeGrafter"/>
</dbReference>
<sequence length="496" mass="58108">MFYLVHFVFDEAARIWDLRGKVFMSEILKLLIKNCPFYLLDKRTDGWLLTDSPLTPTLICLAYVYAVQILGPKLMENQAAYRLRGLLVIYNVFQISFNGWMFYRLCRLTWFNGYSLICQPVDYSDSENALQIITIGYCNYLCKLIDFFDTLFFVLRKKNSQQITFLHVYHHATMPLTVWIVFRFVPGGHSVFMPTVNSFVHVVMYFYYLVAAMGPRFQKYLWWKKYLTGFQMLQFLCVGVHGSQLLFIECDFPIFFPWFFVTQSIVFFLLFKGFHYKAYKVTRMDNKKINAKQRISSPYNGSRSNSHLWMQQSLGGKRTCTKLLFINICMCSSHLFNSKDKRTDGLPLTESPLTSVLICLAYLLAAKILGPKLMANRPPYDLRGALVTYNAFQICFNGWMFYRICCVTWLKGYSLICQPVDYSDNEDALQAISMGYFYCISKLIDLLDTLFFVLRKKENHLTFLHIYHHVCMLLTVWIGFRFISGVKVLFCQPSTL</sequence>
<name>A0A162CZ02_9CRUS</name>
<evidence type="ECO:0000256" key="2">
    <source>
        <dbReference type="ARBA" id="ARBA00022516"/>
    </source>
</evidence>
<protein>
    <recommendedName>
        <fullName evidence="10">Elongation of very long chain fatty acids protein</fullName>
        <ecNumber evidence="10">2.3.1.199</ecNumber>
    </recommendedName>
    <alternativeName>
        <fullName evidence="10">Very-long-chain 3-oxoacyl-CoA synthase</fullName>
    </alternativeName>
</protein>
<keyword evidence="8 10" id="KW-0472">Membrane</keyword>
<feature type="transmembrane region" description="Helical" evidence="10">
    <location>
        <begin position="54"/>
        <end position="71"/>
    </location>
</feature>
<dbReference type="OrthoDB" id="434092at2759"/>
<dbReference type="PANTHER" id="PTHR11157:SF69">
    <property type="entry name" value="ELONGATION OF VERY LONG CHAIN FATTY ACIDS PROTEIN 7"/>
    <property type="match status" value="1"/>
</dbReference>
<dbReference type="GO" id="GO:0030148">
    <property type="term" value="P:sphingolipid biosynthetic process"/>
    <property type="evidence" value="ECO:0007669"/>
    <property type="project" value="TreeGrafter"/>
</dbReference>
<evidence type="ECO:0000256" key="10">
    <source>
        <dbReference type="RuleBase" id="RU361115"/>
    </source>
</evidence>
<dbReference type="Pfam" id="PF01151">
    <property type="entry name" value="ELO"/>
    <property type="match status" value="2"/>
</dbReference>
<comment type="caution">
    <text evidence="10">Lacks conserved residue(s) required for the propagation of feature annotation.</text>
</comment>
<comment type="catalytic activity">
    <reaction evidence="10">
        <text>a very-long-chain acyl-CoA + malonyl-CoA + H(+) = a very-long-chain 3-oxoacyl-CoA + CO2 + CoA</text>
        <dbReference type="Rhea" id="RHEA:32727"/>
        <dbReference type="ChEBI" id="CHEBI:15378"/>
        <dbReference type="ChEBI" id="CHEBI:16526"/>
        <dbReference type="ChEBI" id="CHEBI:57287"/>
        <dbReference type="ChEBI" id="CHEBI:57384"/>
        <dbReference type="ChEBI" id="CHEBI:90725"/>
        <dbReference type="ChEBI" id="CHEBI:90736"/>
        <dbReference type="EC" id="2.3.1.199"/>
    </reaction>
</comment>
<keyword evidence="9 10" id="KW-0275">Fatty acid biosynthesis</keyword>
<evidence type="ECO:0000313" key="12">
    <source>
        <dbReference type="Proteomes" id="UP000076858"/>
    </source>
</evidence>
<evidence type="ECO:0000256" key="7">
    <source>
        <dbReference type="ARBA" id="ARBA00023098"/>
    </source>
</evidence>
<keyword evidence="12" id="KW-1185">Reference proteome</keyword>
<comment type="subcellular location">
    <subcellularLocation>
        <location evidence="1">Membrane</location>
        <topology evidence="1">Multi-pass membrane protein</topology>
    </subcellularLocation>
</comment>
<dbReference type="PROSITE" id="PS01188">
    <property type="entry name" value="ELO"/>
    <property type="match status" value="1"/>
</dbReference>
<feature type="transmembrane region" description="Helical" evidence="10">
    <location>
        <begin position="166"/>
        <end position="185"/>
    </location>
</feature>
<dbReference type="EMBL" id="LRGB01000024">
    <property type="protein sequence ID" value="KZS21399.1"/>
    <property type="molecule type" value="Genomic_DNA"/>
</dbReference>
<comment type="caution">
    <text evidence="11">The sequence shown here is derived from an EMBL/GenBank/DDBJ whole genome shotgun (WGS) entry which is preliminary data.</text>
</comment>
<feature type="transmembrane region" description="Helical" evidence="10">
    <location>
        <begin position="435"/>
        <end position="454"/>
    </location>
</feature>
<feature type="transmembrane region" description="Helical" evidence="10">
    <location>
        <begin position="466"/>
        <end position="490"/>
    </location>
</feature>
<feature type="transmembrane region" description="Helical" evidence="10">
    <location>
        <begin position="83"/>
        <end position="103"/>
    </location>
</feature>
<keyword evidence="2 10" id="KW-0444">Lipid biosynthesis</keyword>
<evidence type="ECO:0000256" key="4">
    <source>
        <dbReference type="ARBA" id="ARBA00022692"/>
    </source>
</evidence>
<evidence type="ECO:0000256" key="5">
    <source>
        <dbReference type="ARBA" id="ARBA00022832"/>
    </source>
</evidence>
<evidence type="ECO:0000256" key="6">
    <source>
        <dbReference type="ARBA" id="ARBA00022989"/>
    </source>
</evidence>
<evidence type="ECO:0000256" key="1">
    <source>
        <dbReference type="ARBA" id="ARBA00004141"/>
    </source>
</evidence>
<evidence type="ECO:0000313" key="11">
    <source>
        <dbReference type="EMBL" id="KZS21399.1"/>
    </source>
</evidence>
<organism evidence="11 12">
    <name type="scientific">Daphnia magna</name>
    <dbReference type="NCBI Taxonomy" id="35525"/>
    <lineage>
        <taxon>Eukaryota</taxon>
        <taxon>Metazoa</taxon>
        <taxon>Ecdysozoa</taxon>
        <taxon>Arthropoda</taxon>
        <taxon>Crustacea</taxon>
        <taxon>Branchiopoda</taxon>
        <taxon>Diplostraca</taxon>
        <taxon>Cladocera</taxon>
        <taxon>Anomopoda</taxon>
        <taxon>Daphniidae</taxon>
        <taxon>Daphnia</taxon>
    </lineage>
</organism>
<keyword evidence="3 10" id="KW-0808">Transferase</keyword>
<dbReference type="EC" id="2.3.1.199" evidence="10"/>
<evidence type="ECO:0000256" key="9">
    <source>
        <dbReference type="ARBA" id="ARBA00023160"/>
    </source>
</evidence>
<feature type="transmembrane region" description="Helical" evidence="10">
    <location>
        <begin position="254"/>
        <end position="274"/>
    </location>
</feature>
<dbReference type="GO" id="GO:0009922">
    <property type="term" value="F:fatty acid elongase activity"/>
    <property type="evidence" value="ECO:0007669"/>
    <property type="project" value="UniProtKB-EC"/>
</dbReference>
<dbReference type="AlphaFoldDB" id="A0A162CZ02"/>
<dbReference type="GO" id="GO:0042761">
    <property type="term" value="P:very long-chain fatty acid biosynthetic process"/>
    <property type="evidence" value="ECO:0007669"/>
    <property type="project" value="TreeGrafter"/>
</dbReference>
<feature type="transmembrane region" description="Helical" evidence="10">
    <location>
        <begin position="191"/>
        <end position="214"/>
    </location>
</feature>
<keyword evidence="4 10" id="KW-0812">Transmembrane</keyword>
<dbReference type="STRING" id="35525.A0A162CZ02"/>
<feature type="transmembrane region" description="Helical" evidence="10">
    <location>
        <begin position="129"/>
        <end position="154"/>
    </location>
</feature>
<proteinExistence type="inferred from homology"/>
<dbReference type="InterPro" id="IPR002076">
    <property type="entry name" value="ELO_fam"/>
</dbReference>
<keyword evidence="6 10" id="KW-1133">Transmembrane helix</keyword>
<dbReference type="PANTHER" id="PTHR11157">
    <property type="entry name" value="FATTY ACID ACYL TRANSFERASE-RELATED"/>
    <property type="match status" value="1"/>
</dbReference>
<dbReference type="Proteomes" id="UP000076858">
    <property type="component" value="Unassembled WGS sequence"/>
</dbReference>
<dbReference type="InterPro" id="IPR030457">
    <property type="entry name" value="ELO_CS"/>
</dbReference>
<gene>
    <name evidence="11" type="ORF">APZ42_011362</name>
</gene>
<evidence type="ECO:0000256" key="8">
    <source>
        <dbReference type="ARBA" id="ARBA00023136"/>
    </source>
</evidence>
<comment type="similarity">
    <text evidence="10">Belongs to the ELO family.</text>
</comment>
<accession>A0A162CZ02</accession>
<keyword evidence="7 10" id="KW-0443">Lipid metabolism</keyword>